<organism evidence="2 3">
    <name type="scientific">Marssonina brunnea f. sp. multigermtubi (strain MB_m1)</name>
    <name type="common">Marssonina leaf spot fungus</name>
    <dbReference type="NCBI Taxonomy" id="1072389"/>
    <lineage>
        <taxon>Eukaryota</taxon>
        <taxon>Fungi</taxon>
        <taxon>Dikarya</taxon>
        <taxon>Ascomycota</taxon>
        <taxon>Pezizomycotina</taxon>
        <taxon>Leotiomycetes</taxon>
        <taxon>Helotiales</taxon>
        <taxon>Drepanopezizaceae</taxon>
        <taxon>Drepanopeziza</taxon>
    </lineage>
</organism>
<dbReference type="AlphaFoldDB" id="K1WI41"/>
<reference evidence="2 3" key="1">
    <citation type="journal article" date="2012" name="BMC Genomics">
        <title>Sequencing the genome of Marssonina brunnea reveals fungus-poplar co-evolution.</title>
        <authorList>
            <person name="Zhu S."/>
            <person name="Cao Y.-Z."/>
            <person name="Jiang C."/>
            <person name="Tan B.-Y."/>
            <person name="Wang Z."/>
            <person name="Feng S."/>
            <person name="Zhang L."/>
            <person name="Su X.-H."/>
            <person name="Brejova B."/>
            <person name="Vinar T."/>
            <person name="Xu M."/>
            <person name="Wang M.-X."/>
            <person name="Zhang S.-G."/>
            <person name="Huang M.-R."/>
            <person name="Wu R."/>
            <person name="Zhou Y."/>
        </authorList>
    </citation>
    <scope>NUCLEOTIDE SEQUENCE [LARGE SCALE GENOMIC DNA]</scope>
    <source>
        <strain evidence="2 3">MB_m1</strain>
    </source>
</reference>
<dbReference type="InParanoid" id="K1WI41"/>
<dbReference type="GeneID" id="18760772"/>
<keyword evidence="3" id="KW-1185">Reference proteome</keyword>
<evidence type="ECO:0000313" key="3">
    <source>
        <dbReference type="Proteomes" id="UP000006753"/>
    </source>
</evidence>
<evidence type="ECO:0000313" key="2">
    <source>
        <dbReference type="EMBL" id="EKD17260.1"/>
    </source>
</evidence>
<sequence>MASANAPRTPKPITIDISSDDDADLLGKTPASAICIDDDSPRPKKRARTSLPKFQKYAFSSSVYGGSSDDEALATACSEVEMQQKLMRSWVDAGILMAIRELAAEKAGVKGAEQVTGQTNMTNELARPVNHKFVLSTPVAPQSTGPRPQRAGPYMSPYQDTPVQYSYPNSPPKKFGLQGYQASPAPYRRSPRTHQRMEYPPNPSHSATTHSIQPHYATPTSSLMSDHPNPTFSSSAPSQSSPTPQQHVAYHSGKTPKPNDTTRQPLTLACTNSQTSQTTSRSKAAGVSLVLPADQFLSWFDLVRRYCPVKERSSGVAGYNKFKVQRAEWLAKLKMNVPPYNTLCHAEHEKQEVEDAWAKTPSTKRRQVEMLAHKCKYRVTVNVPLRTVPAEVGPFSLKALDTLYKVPLSPDQKETPANTLSKPCADKIPVAKRKAIEAEANLLAAERNLKISMPFKTNPSFPERKSVYEEKLKTWLCQLGLDYGRLCLCPPKTIPRGVTYLETIETAEVLGIMYLS</sequence>
<accession>K1WI41</accession>
<gene>
    <name evidence="2" type="ORF">MBM_04837</name>
</gene>
<evidence type="ECO:0000256" key="1">
    <source>
        <dbReference type="SAM" id="MobiDB-lite"/>
    </source>
</evidence>
<feature type="region of interest" description="Disordered" evidence="1">
    <location>
        <begin position="137"/>
        <end position="265"/>
    </location>
</feature>
<dbReference type="KEGG" id="mbe:MBM_04837"/>
<protein>
    <submittedName>
        <fullName evidence="2">Uncharacterized protein</fullName>
    </submittedName>
</protein>
<feature type="compositionally biased region" description="Polar residues" evidence="1">
    <location>
        <begin position="158"/>
        <end position="168"/>
    </location>
</feature>
<proteinExistence type="predicted"/>
<dbReference type="HOGENOM" id="CLU_527921_0_0_1"/>
<name>K1WI41_MARBU</name>
<feature type="region of interest" description="Disordered" evidence="1">
    <location>
        <begin position="1"/>
        <end position="22"/>
    </location>
</feature>
<dbReference type="Proteomes" id="UP000006753">
    <property type="component" value="Unassembled WGS sequence"/>
</dbReference>
<feature type="compositionally biased region" description="Polar residues" evidence="1">
    <location>
        <begin position="204"/>
        <end position="232"/>
    </location>
</feature>
<dbReference type="EMBL" id="JH921437">
    <property type="protein sequence ID" value="EKD17260.1"/>
    <property type="molecule type" value="Genomic_DNA"/>
</dbReference>
<dbReference type="OrthoDB" id="3559314at2759"/>
<feature type="compositionally biased region" description="Low complexity" evidence="1">
    <location>
        <begin position="233"/>
        <end position="246"/>
    </location>
</feature>